<evidence type="ECO:0000259" key="1">
    <source>
        <dbReference type="PROSITE" id="PS50914"/>
    </source>
</evidence>
<comment type="caution">
    <text evidence="2">The sequence shown here is derived from an EMBL/GenBank/DDBJ whole genome shotgun (WGS) entry which is preliminary data.</text>
</comment>
<gene>
    <name evidence="2" type="ORF">JI741_17450</name>
</gene>
<sequence length="93" mass="10206">MKTNKDLMVEIHAALAAVPELTDCLSDIYILANDGSVIVSGQVNSPRHGDLINEIIRGVAGVNQLIDEIKVQQNIKHRVGVEIDWNAGHMEIH</sequence>
<dbReference type="PROSITE" id="PS50914">
    <property type="entry name" value="BON"/>
    <property type="match status" value="1"/>
</dbReference>
<protein>
    <submittedName>
        <fullName evidence="2">BON domain-containing protein</fullName>
    </submittedName>
</protein>
<keyword evidence="3" id="KW-1185">Reference proteome</keyword>
<dbReference type="Pfam" id="PF04972">
    <property type="entry name" value="BON"/>
    <property type="match status" value="1"/>
</dbReference>
<evidence type="ECO:0000313" key="2">
    <source>
        <dbReference type="EMBL" id="MBL0743019.1"/>
    </source>
</evidence>
<dbReference type="Proteomes" id="UP000613030">
    <property type="component" value="Unassembled WGS sequence"/>
</dbReference>
<dbReference type="EMBL" id="JAERRB010000005">
    <property type="protein sequence ID" value="MBL0743019.1"/>
    <property type="molecule type" value="Genomic_DNA"/>
</dbReference>
<reference evidence="2 3" key="1">
    <citation type="submission" date="2021-01" db="EMBL/GenBank/DDBJ databases">
        <title>Chryseolinea sp. Jin1 Genome sequencing and assembly.</title>
        <authorList>
            <person name="Kim I."/>
        </authorList>
    </citation>
    <scope>NUCLEOTIDE SEQUENCE [LARGE SCALE GENOMIC DNA]</scope>
    <source>
        <strain evidence="2 3">Jin1</strain>
    </source>
</reference>
<evidence type="ECO:0000313" key="3">
    <source>
        <dbReference type="Proteomes" id="UP000613030"/>
    </source>
</evidence>
<proteinExistence type="predicted"/>
<dbReference type="InterPro" id="IPR007055">
    <property type="entry name" value="BON_dom"/>
</dbReference>
<feature type="domain" description="BON" evidence="1">
    <location>
        <begin position="3"/>
        <end position="73"/>
    </location>
</feature>
<organism evidence="2 3">
    <name type="scientific">Chryseolinea lacunae</name>
    <dbReference type="NCBI Taxonomy" id="2801331"/>
    <lineage>
        <taxon>Bacteria</taxon>
        <taxon>Pseudomonadati</taxon>
        <taxon>Bacteroidota</taxon>
        <taxon>Cytophagia</taxon>
        <taxon>Cytophagales</taxon>
        <taxon>Fulvivirgaceae</taxon>
        <taxon>Chryseolinea</taxon>
    </lineage>
</organism>
<dbReference type="RefSeq" id="WP_202011854.1">
    <property type="nucleotide sequence ID" value="NZ_JAERRB010000005.1"/>
</dbReference>
<name>A0ABS1KUC8_9BACT</name>
<dbReference type="Gene3D" id="3.30.1340.30">
    <property type="match status" value="1"/>
</dbReference>
<accession>A0ABS1KUC8</accession>